<dbReference type="AlphaFoldDB" id="A0A370TZ65"/>
<feature type="compositionally biased region" description="Low complexity" evidence="1">
    <location>
        <begin position="508"/>
        <end position="518"/>
    </location>
</feature>
<proteinExistence type="predicted"/>
<dbReference type="OrthoDB" id="5424234at2759"/>
<feature type="compositionally biased region" description="Low complexity" evidence="1">
    <location>
        <begin position="153"/>
        <end position="162"/>
    </location>
</feature>
<feature type="region of interest" description="Disordered" evidence="1">
    <location>
        <begin position="89"/>
        <end position="536"/>
    </location>
</feature>
<dbReference type="STRING" id="2656787.A0A370TZ65"/>
<dbReference type="Proteomes" id="UP000254866">
    <property type="component" value="Unassembled WGS sequence"/>
</dbReference>
<feature type="compositionally biased region" description="Low complexity" evidence="1">
    <location>
        <begin position="436"/>
        <end position="452"/>
    </location>
</feature>
<organism evidence="3 4">
    <name type="scientific">Venustampulla echinocandica</name>
    <dbReference type="NCBI Taxonomy" id="2656787"/>
    <lineage>
        <taxon>Eukaryota</taxon>
        <taxon>Fungi</taxon>
        <taxon>Dikarya</taxon>
        <taxon>Ascomycota</taxon>
        <taxon>Pezizomycotina</taxon>
        <taxon>Leotiomycetes</taxon>
        <taxon>Helotiales</taxon>
        <taxon>Pleuroascaceae</taxon>
        <taxon>Venustampulla</taxon>
    </lineage>
</organism>
<feature type="compositionally biased region" description="Polar residues" evidence="1">
    <location>
        <begin position="115"/>
        <end position="139"/>
    </location>
</feature>
<evidence type="ECO:0000313" key="4">
    <source>
        <dbReference type="Proteomes" id="UP000254866"/>
    </source>
</evidence>
<comment type="caution">
    <text evidence="3">The sequence shown here is derived from an EMBL/GenBank/DDBJ whole genome shotgun (WGS) entry which is preliminary data.</text>
</comment>
<reference evidence="3 4" key="1">
    <citation type="journal article" date="2018" name="IMA Fungus">
        <title>IMA Genome-F 9: Draft genome sequence of Annulohypoxylon stygium, Aspergillus mulundensis, Berkeleyomyces basicola (syn. Thielaviopsis basicola), Ceratocystis smalleyi, two Cercospora beticola strains, Coleophoma cylindrospora, Fusarium fracticaudum, Phialophora cf. hyalina, and Morchella septimelata.</title>
        <authorList>
            <person name="Wingfield B.D."/>
            <person name="Bills G.F."/>
            <person name="Dong Y."/>
            <person name="Huang W."/>
            <person name="Nel W.J."/>
            <person name="Swalarsk-Parry B.S."/>
            <person name="Vaghefi N."/>
            <person name="Wilken P.M."/>
            <person name="An Z."/>
            <person name="de Beer Z.W."/>
            <person name="De Vos L."/>
            <person name="Chen L."/>
            <person name="Duong T.A."/>
            <person name="Gao Y."/>
            <person name="Hammerbacher A."/>
            <person name="Kikkert J.R."/>
            <person name="Li Y."/>
            <person name="Li H."/>
            <person name="Li K."/>
            <person name="Li Q."/>
            <person name="Liu X."/>
            <person name="Ma X."/>
            <person name="Naidoo K."/>
            <person name="Pethybridge S.J."/>
            <person name="Sun J."/>
            <person name="Steenkamp E.T."/>
            <person name="van der Nest M.A."/>
            <person name="van Wyk S."/>
            <person name="Wingfield M.J."/>
            <person name="Xiong C."/>
            <person name="Yue Q."/>
            <person name="Zhang X."/>
        </authorList>
    </citation>
    <scope>NUCLEOTIDE SEQUENCE [LARGE SCALE GENOMIC DNA]</scope>
    <source>
        <strain evidence="3 4">BP 5553</strain>
    </source>
</reference>
<evidence type="ECO:0000259" key="2">
    <source>
        <dbReference type="Pfam" id="PF08550"/>
    </source>
</evidence>
<feature type="compositionally biased region" description="Polar residues" evidence="1">
    <location>
        <begin position="306"/>
        <end position="334"/>
    </location>
</feature>
<dbReference type="EMBL" id="NPIC01000001">
    <property type="protein sequence ID" value="RDL40816.1"/>
    <property type="molecule type" value="Genomic_DNA"/>
</dbReference>
<sequence>MSTILPKGIVVNSPQGEDSIERIGAKPLDLAEIAGYWKVYTTTKRRLLDPTAERLENYWWRIWGSRKRELEAATVARLFRYISHGPTFVPLRGPANRDEGTPPLENQARYAPAASSATTLHHPTRNRQSTVTSSATSRAPTAMPHPILKKTRGPSTTGPRPTARFVSPHDSEEERDSSSSAGSNSHVVVQPPSPDGDNVKLDGKLPASGRKKPGFVASTAGKKKRPVISRRQSSQTSQSSTDRSSTGKSPTGKSPTDNRTADSIGSTQASLQRTQPETSEQEQGRPKKTTQSKFQEELSPPHRSSETTPASKDQGPSNGIHSKNYMSPDSSGRESQMIKPEQAELDAVEQGHSHHPRPTMTGKGSNEHTGSEVEQRGLHREPLEHAQPHVPIEKSPRQEASPSLENDQGHTHHKTPKPRSSGSNETMDAPRPFKSAASLAPTLTAATAHIALGDPIGNGSRHSPTPPSPKAETSKSKDQNQRRQADMFAKRPVQPIADAVVPAPAGPLSKSKSQLTLLLEKDRARSGNHVSSSSKR</sequence>
<keyword evidence="4" id="KW-1185">Reference proteome</keyword>
<name>A0A370TZ65_9HELO</name>
<feature type="compositionally biased region" description="Basic and acidic residues" evidence="1">
    <location>
        <begin position="472"/>
        <end position="489"/>
    </location>
</feature>
<accession>A0A370TZ65</accession>
<dbReference type="RefSeq" id="XP_031873472.1">
    <property type="nucleotide sequence ID" value="XM_032009418.1"/>
</dbReference>
<protein>
    <recommendedName>
        <fullName evidence="2">Nitrogen regulatory protein areA GATA-like domain-containing protein</fullName>
    </recommendedName>
</protein>
<feature type="compositionally biased region" description="Basic and acidic residues" evidence="1">
    <location>
        <begin position="294"/>
        <end position="305"/>
    </location>
</feature>
<feature type="compositionally biased region" description="Basic and acidic residues" evidence="1">
    <location>
        <begin position="365"/>
        <end position="397"/>
    </location>
</feature>
<dbReference type="Pfam" id="PF08550">
    <property type="entry name" value="GATA_AreA"/>
    <property type="match status" value="1"/>
</dbReference>
<dbReference type="GeneID" id="43593644"/>
<gene>
    <name evidence="3" type="ORF">BP5553_00795</name>
</gene>
<dbReference type="InterPro" id="IPR013860">
    <property type="entry name" value="AreA_GATA"/>
</dbReference>
<evidence type="ECO:0000313" key="3">
    <source>
        <dbReference type="EMBL" id="RDL40816.1"/>
    </source>
</evidence>
<feature type="compositionally biased region" description="Polar residues" evidence="1">
    <location>
        <begin position="247"/>
        <end position="278"/>
    </location>
</feature>
<feature type="domain" description="Nitrogen regulatory protein areA GATA-like" evidence="2">
    <location>
        <begin position="37"/>
        <end position="64"/>
    </location>
</feature>
<feature type="compositionally biased region" description="Low complexity" evidence="1">
    <location>
        <begin position="229"/>
        <end position="246"/>
    </location>
</feature>
<evidence type="ECO:0000256" key="1">
    <source>
        <dbReference type="SAM" id="MobiDB-lite"/>
    </source>
</evidence>